<dbReference type="Proteomes" id="UP000006643">
    <property type="component" value="Unassembled WGS sequence"/>
</dbReference>
<accession>D0N8L7</accession>
<dbReference type="KEGG" id="pif:PITG_07547"/>
<organism evidence="1 2">
    <name type="scientific">Phytophthora infestans (strain T30-4)</name>
    <name type="common">Potato late blight agent</name>
    <dbReference type="NCBI Taxonomy" id="403677"/>
    <lineage>
        <taxon>Eukaryota</taxon>
        <taxon>Sar</taxon>
        <taxon>Stramenopiles</taxon>
        <taxon>Oomycota</taxon>
        <taxon>Peronosporomycetes</taxon>
        <taxon>Peronosporales</taxon>
        <taxon>Peronosporaceae</taxon>
        <taxon>Phytophthora</taxon>
    </lineage>
</organism>
<evidence type="ECO:0000313" key="2">
    <source>
        <dbReference type="Proteomes" id="UP000006643"/>
    </source>
</evidence>
<proteinExistence type="predicted"/>
<dbReference type="AlphaFoldDB" id="D0N8L7"/>
<evidence type="ECO:0000313" key="1">
    <source>
        <dbReference type="EMBL" id="EEY53902.1"/>
    </source>
</evidence>
<keyword evidence="2" id="KW-1185">Reference proteome</keyword>
<dbReference type="VEuPathDB" id="FungiDB:PITG_07547"/>
<dbReference type="RefSeq" id="XP_002904533.1">
    <property type="nucleotide sequence ID" value="XM_002904487.1"/>
</dbReference>
<protein>
    <submittedName>
        <fullName evidence="1">Uncharacterized protein</fullName>
    </submittedName>
</protein>
<dbReference type="InParanoid" id="D0N8L7"/>
<dbReference type="HOGENOM" id="CLU_1113168_0_0_1"/>
<sequence length="250" mass="26278">MPSSGAHGRATGSTGLDWALCDCGNIFGWLVRKNRLTRVRYLSVSKLRKSSADALLAALSSVKSSLVSSSTECETAESSWLLAQADVGSAAATGWTLSPPYLETVPVTRPLRAYPRTAVDTGADMTGSERAAPVNGDGDGTVAPEGRAGNGCKSPDNRDGDDVLNVILGEVCSKRREGNTTRSTGLTIFHNYSVAASGTAVAPKVVVVARSASDILGLQRSAQCMRQQYSSVCPSSQYQRPPLRWAPLSA</sequence>
<reference evidence="2" key="1">
    <citation type="journal article" date="2009" name="Nature">
        <title>Genome sequence and analysis of the Irish potato famine pathogen Phytophthora infestans.</title>
        <authorList>
            <consortium name="The Broad Institute Genome Sequencing Platform"/>
            <person name="Haas B.J."/>
            <person name="Kamoun S."/>
            <person name="Zody M.C."/>
            <person name="Jiang R.H."/>
            <person name="Handsaker R.E."/>
            <person name="Cano L.M."/>
            <person name="Grabherr M."/>
            <person name="Kodira C.D."/>
            <person name="Raffaele S."/>
            <person name="Torto-Alalibo T."/>
            <person name="Bozkurt T.O."/>
            <person name="Ah-Fong A.M."/>
            <person name="Alvarado L."/>
            <person name="Anderson V.L."/>
            <person name="Armstrong M.R."/>
            <person name="Avrova A."/>
            <person name="Baxter L."/>
            <person name="Beynon J."/>
            <person name="Boevink P.C."/>
            <person name="Bollmann S.R."/>
            <person name="Bos J.I."/>
            <person name="Bulone V."/>
            <person name="Cai G."/>
            <person name="Cakir C."/>
            <person name="Carrington J.C."/>
            <person name="Chawner M."/>
            <person name="Conti L."/>
            <person name="Costanzo S."/>
            <person name="Ewan R."/>
            <person name="Fahlgren N."/>
            <person name="Fischbach M.A."/>
            <person name="Fugelstad J."/>
            <person name="Gilroy E.M."/>
            <person name="Gnerre S."/>
            <person name="Green P.J."/>
            <person name="Grenville-Briggs L.J."/>
            <person name="Griffith J."/>
            <person name="Grunwald N.J."/>
            <person name="Horn K."/>
            <person name="Horner N.R."/>
            <person name="Hu C.H."/>
            <person name="Huitema E."/>
            <person name="Jeong D.H."/>
            <person name="Jones A.M."/>
            <person name="Jones J.D."/>
            <person name="Jones R.W."/>
            <person name="Karlsson E.K."/>
            <person name="Kunjeti S.G."/>
            <person name="Lamour K."/>
            <person name="Liu Z."/>
            <person name="Ma L."/>
            <person name="Maclean D."/>
            <person name="Chibucos M.C."/>
            <person name="McDonald H."/>
            <person name="McWalters J."/>
            <person name="Meijer H.J."/>
            <person name="Morgan W."/>
            <person name="Morris P.F."/>
            <person name="Munro C.A."/>
            <person name="O'Neill K."/>
            <person name="Ospina-Giraldo M."/>
            <person name="Pinzon A."/>
            <person name="Pritchard L."/>
            <person name="Ramsahoye B."/>
            <person name="Ren Q."/>
            <person name="Restrepo S."/>
            <person name="Roy S."/>
            <person name="Sadanandom A."/>
            <person name="Savidor A."/>
            <person name="Schornack S."/>
            <person name="Schwartz D.C."/>
            <person name="Schumann U.D."/>
            <person name="Schwessinger B."/>
            <person name="Seyer L."/>
            <person name="Sharpe T."/>
            <person name="Silvar C."/>
            <person name="Song J."/>
            <person name="Studholme D.J."/>
            <person name="Sykes S."/>
            <person name="Thines M."/>
            <person name="van de Vondervoort P.J."/>
            <person name="Phuntumart V."/>
            <person name="Wawra S."/>
            <person name="Weide R."/>
            <person name="Win J."/>
            <person name="Young C."/>
            <person name="Zhou S."/>
            <person name="Fry W."/>
            <person name="Meyers B.C."/>
            <person name="van West P."/>
            <person name="Ristaino J."/>
            <person name="Govers F."/>
            <person name="Birch P.R."/>
            <person name="Whisson S.C."/>
            <person name="Judelson H.S."/>
            <person name="Nusbaum C."/>
        </authorList>
    </citation>
    <scope>NUCLEOTIDE SEQUENCE [LARGE SCALE GENOMIC DNA]</scope>
    <source>
        <strain evidence="2">T30-4</strain>
    </source>
</reference>
<dbReference type="GeneID" id="9465745"/>
<name>D0N8L7_PHYIT</name>
<dbReference type="EMBL" id="DS028128">
    <property type="protein sequence ID" value="EEY53902.1"/>
    <property type="molecule type" value="Genomic_DNA"/>
</dbReference>
<gene>
    <name evidence="1" type="ORF">PITG_07547</name>
</gene>